<evidence type="ECO:0000313" key="2">
    <source>
        <dbReference type="EMBL" id="MYL34285.1"/>
    </source>
</evidence>
<protein>
    <submittedName>
        <fullName evidence="2">Uncharacterized protein</fullName>
    </submittedName>
</protein>
<accession>A0A6I4ZVR8</accession>
<dbReference type="AlphaFoldDB" id="A0A6I4ZVR8"/>
<keyword evidence="1" id="KW-1133">Transmembrane helix</keyword>
<evidence type="ECO:0000256" key="1">
    <source>
        <dbReference type="SAM" id="Phobius"/>
    </source>
</evidence>
<reference evidence="2 3" key="1">
    <citation type="submission" date="2019-11" db="EMBL/GenBank/DDBJ databases">
        <title>Genome sequences of 17 halophilic strains isolated from different environments.</title>
        <authorList>
            <person name="Furrow R.E."/>
        </authorList>
    </citation>
    <scope>NUCLEOTIDE SEQUENCE [LARGE SCALE GENOMIC DNA]</scope>
    <source>
        <strain evidence="2 3">22514_16_FS</strain>
    </source>
</reference>
<dbReference type="EMBL" id="WMEQ01000008">
    <property type="protein sequence ID" value="MYL34285.1"/>
    <property type="molecule type" value="Genomic_DNA"/>
</dbReference>
<organism evidence="2 3">
    <name type="scientific">Pontibacillus yanchengensis</name>
    <dbReference type="NCBI Taxonomy" id="462910"/>
    <lineage>
        <taxon>Bacteria</taxon>
        <taxon>Bacillati</taxon>
        <taxon>Bacillota</taxon>
        <taxon>Bacilli</taxon>
        <taxon>Bacillales</taxon>
        <taxon>Bacillaceae</taxon>
        <taxon>Pontibacillus</taxon>
    </lineage>
</organism>
<feature type="transmembrane region" description="Helical" evidence="1">
    <location>
        <begin position="6"/>
        <end position="25"/>
    </location>
</feature>
<dbReference type="Proteomes" id="UP000468638">
    <property type="component" value="Unassembled WGS sequence"/>
</dbReference>
<sequence length="182" mass="21929">MNKNKWKVGFAVTLVICCLLGYLWYSEVQQNQTMKKDMILHYVSMQNDITQHLERALDEVEEREKFKEDLIKLENKIHYIQRTFGNVTYIGKHADIPYGFYNFYFAESGVVYQAVDELQNNKFSDQTLSDLREYYKLLKDLTSQIKIEELANKSLEKYKEKLEEVNYYMDKYEEWRPTHNSK</sequence>
<dbReference type="OrthoDB" id="2692635at2"/>
<keyword evidence="1" id="KW-0812">Transmembrane</keyword>
<comment type="caution">
    <text evidence="2">The sequence shown here is derived from an EMBL/GenBank/DDBJ whole genome shotgun (WGS) entry which is preliminary data.</text>
</comment>
<keyword evidence="1" id="KW-0472">Membrane</keyword>
<dbReference type="RefSeq" id="WP_160909766.1">
    <property type="nucleotide sequence ID" value="NZ_WMEQ01000008.1"/>
</dbReference>
<evidence type="ECO:0000313" key="3">
    <source>
        <dbReference type="Proteomes" id="UP000468638"/>
    </source>
</evidence>
<proteinExistence type="predicted"/>
<gene>
    <name evidence="2" type="ORF">GLW05_11820</name>
</gene>
<name>A0A6I4ZVR8_9BACI</name>